<protein>
    <submittedName>
        <fullName evidence="1">Uncharacterized protein</fullName>
    </submittedName>
</protein>
<dbReference type="OrthoDB" id="5344325at2759"/>
<accession>F9F1K6</accession>
<name>F9F1K6_FUSOF</name>
<gene>
    <name evidence="1" type="ORF">FOXB_00280</name>
</gene>
<organism evidence="1">
    <name type="scientific">Fusarium oxysporum (strain Fo5176)</name>
    <name type="common">Fusarium vascular wilt</name>
    <dbReference type="NCBI Taxonomy" id="660025"/>
    <lineage>
        <taxon>Eukaryota</taxon>
        <taxon>Fungi</taxon>
        <taxon>Dikarya</taxon>
        <taxon>Ascomycota</taxon>
        <taxon>Pezizomycotina</taxon>
        <taxon>Sordariomycetes</taxon>
        <taxon>Hypocreomycetidae</taxon>
        <taxon>Hypocreales</taxon>
        <taxon>Nectriaceae</taxon>
        <taxon>Fusarium</taxon>
        <taxon>Fusarium oxysporum species complex</taxon>
    </lineage>
</organism>
<proteinExistence type="predicted"/>
<dbReference type="AlphaFoldDB" id="F9F1K6"/>
<sequence>MAMDMIKHLRTIAPNFQLYYKILHRLRLKVRGKVSMNLEVTEPPRKCLRNTVSKSISLLPDICAAPSTIPTCYSQSPAVGAHNEEYTALVTRLSNVGLGPESLAQPNHGSQRYHPSHGTHSVHETSVVGQPPMVLSSMSKNIQSLSNLDDGSVEQAMFASISEEELGNLAELWRWQDLDLGLIDRSNP</sequence>
<comment type="caution">
    <text evidence="1">The sequence shown here is derived from an EMBL/GenBank/DDBJ whole genome shotgun (WGS) entry which is preliminary data.</text>
</comment>
<dbReference type="STRING" id="660025.F9F1K6"/>
<reference evidence="1" key="1">
    <citation type="journal article" date="2012" name="Mol. Plant Microbe Interact.">
        <title>A highly conserved effector in Fusarium oxysporum is required for full virulence on Arabidopsis.</title>
        <authorList>
            <person name="Thatcher L.F."/>
            <person name="Gardiner D.M."/>
            <person name="Kazan K."/>
            <person name="Manners J."/>
        </authorList>
    </citation>
    <scope>NUCLEOTIDE SEQUENCE [LARGE SCALE GENOMIC DNA]</scope>
    <source>
        <strain evidence="1">Fo5176</strain>
    </source>
</reference>
<dbReference type="EMBL" id="AFQF01000090">
    <property type="protein sequence ID" value="EGU89186.1"/>
    <property type="molecule type" value="Genomic_DNA"/>
</dbReference>
<evidence type="ECO:0000313" key="1">
    <source>
        <dbReference type="EMBL" id="EGU89186.1"/>
    </source>
</evidence>